<evidence type="ECO:0000313" key="2">
    <source>
        <dbReference type="EMBL" id="GIM14779.1"/>
    </source>
</evidence>
<dbReference type="EMBL" id="BNCQ01000059">
    <property type="protein sequence ID" value="GIM14779.1"/>
    <property type="molecule type" value="Genomic_DNA"/>
</dbReference>
<reference evidence="2" key="1">
    <citation type="journal article" date="2021" name="Proc. Natl. Acad. Sci. U.S.A.">
        <title>Three genomes in the algal genus Volvox reveal the fate of a haploid sex-determining region after a transition to homothallism.</title>
        <authorList>
            <person name="Yamamoto K."/>
            <person name="Hamaji T."/>
            <person name="Kawai-Toyooka H."/>
            <person name="Matsuzaki R."/>
            <person name="Takahashi F."/>
            <person name="Nishimura Y."/>
            <person name="Kawachi M."/>
            <person name="Noguchi H."/>
            <person name="Minakuchi Y."/>
            <person name="Umen J.G."/>
            <person name="Toyoda A."/>
            <person name="Nozaki H."/>
        </authorList>
    </citation>
    <scope>NUCLEOTIDE SEQUENCE</scope>
    <source>
        <strain evidence="2">NIES-3785</strain>
    </source>
</reference>
<feature type="compositionally biased region" description="Low complexity" evidence="1">
    <location>
        <begin position="21"/>
        <end position="31"/>
    </location>
</feature>
<feature type="region of interest" description="Disordered" evidence="1">
    <location>
        <begin position="215"/>
        <end position="260"/>
    </location>
</feature>
<comment type="caution">
    <text evidence="2">The sequence shown here is derived from an EMBL/GenBank/DDBJ whole genome shotgun (WGS) entry which is preliminary data.</text>
</comment>
<name>A0A8J4LYL5_9CHLO</name>
<gene>
    <name evidence="2" type="ORF">Vretimale_17589</name>
</gene>
<feature type="region of interest" description="Disordered" evidence="1">
    <location>
        <begin position="1"/>
        <end position="31"/>
    </location>
</feature>
<organism evidence="2 3">
    <name type="scientific">Volvox reticuliferus</name>
    <dbReference type="NCBI Taxonomy" id="1737510"/>
    <lineage>
        <taxon>Eukaryota</taxon>
        <taxon>Viridiplantae</taxon>
        <taxon>Chlorophyta</taxon>
        <taxon>core chlorophytes</taxon>
        <taxon>Chlorophyceae</taxon>
        <taxon>CS clade</taxon>
        <taxon>Chlamydomonadales</taxon>
        <taxon>Volvocaceae</taxon>
        <taxon>Volvox</taxon>
    </lineage>
</organism>
<accession>A0A8J4LYL5</accession>
<evidence type="ECO:0000313" key="3">
    <source>
        <dbReference type="Proteomes" id="UP000722791"/>
    </source>
</evidence>
<dbReference type="AlphaFoldDB" id="A0A8J4LYL5"/>
<protein>
    <submittedName>
        <fullName evidence="2">Uncharacterized protein</fullName>
    </submittedName>
</protein>
<evidence type="ECO:0000256" key="1">
    <source>
        <dbReference type="SAM" id="MobiDB-lite"/>
    </source>
</evidence>
<dbReference type="Proteomes" id="UP000722791">
    <property type="component" value="Unassembled WGS sequence"/>
</dbReference>
<sequence>MDGNGGNNQNPVPPATAQAHPQPIQQPRNNNPQIAADVATGASPTVNTNAGYDLQLAMAQNLNLVQTVKINNESQFRNCMRRPVDIAKTGRPEMLEEDYNFTYSIGLKVSNVKAIAEAMIPHMEPEHQPLIEAIVAESAEAVRLCEVRRAAAEAGSKVAHHHLDVRNTYYNNRSSLALNPSPDVMNGTTRLYDVDQTVLKDVCKEVKVRKGINPMSEYAAQTTHGLDRGESDVSQPPRKRGGSRGGGHYQFQQQAPPRQMFMPLPPMYTPQQPMFPQGQGYFQPQARGYGHKAMRGNRQGGGH</sequence>
<proteinExistence type="predicted"/>